<dbReference type="RefSeq" id="XP_018391399.1">
    <property type="nucleotide sequence ID" value="XM_018523993.1"/>
</dbReference>
<dbReference type="EMBL" id="KV441469">
    <property type="protein sequence ID" value="OAG25978.1"/>
    <property type="molecule type" value="Genomic_DNA"/>
</dbReference>
<proteinExistence type="predicted"/>
<dbReference type="KEGG" id="aalt:CC77DRAFT_1015314"/>
<gene>
    <name evidence="2" type="ORF">AA0117_g2115</name>
    <name evidence="1" type="ORF">CC77DRAFT_1015314</name>
</gene>
<reference evidence="2" key="3">
    <citation type="journal article" date="2019" name="J. ISSAAS">
        <title>Genomics, evolutionary history and diagnostics of the Alternaria alternata species group including apple and Asian pear pathotypes.</title>
        <authorList>
            <person name="Armitage A.D."/>
            <person name="Cockerton H.M."/>
            <person name="Sreenivasaprasad S."/>
            <person name="Woodhall J."/>
            <person name="Lane C."/>
            <person name="Harrison R.J."/>
            <person name="Clarkson J.P."/>
        </authorList>
    </citation>
    <scope>NUCLEOTIDE SEQUENCE</scope>
    <source>
        <strain evidence="2">FERA 1177</strain>
    </source>
</reference>
<dbReference type="GeneID" id="29109587"/>
<dbReference type="VEuPathDB" id="FungiDB:CC77DRAFT_1015314"/>
<name>A0A177E2L2_ALTAL</name>
<sequence>MPQVNEKTTFFTLPTELRLEIAAYALEQPDAGLTRQHRPGEKRDHFRVDSKYKPSNNLAIRLVCRQFNAEFFRLAIQKTLFVLPKDSTWVIHQQSDALLRDVKKLRVHYNPGDIKRWEMFPLNKPCMHLDQLELVIMLEDSKSRKALVDLFRRLQNVKEIRLLAQGSGLASWGSHEFVRLLGEMLKEDHYQRYDAPNAPDLEHSWWDWSYSDDLGQAIFVAQQPKPIMLEEDYMLLMKPNVDYIIECMVSYST</sequence>
<dbReference type="InterPro" id="IPR038883">
    <property type="entry name" value="AN11006-like"/>
</dbReference>
<dbReference type="PANTHER" id="PTHR42085">
    <property type="entry name" value="F-BOX DOMAIN-CONTAINING PROTEIN"/>
    <property type="match status" value="1"/>
</dbReference>
<dbReference type="PANTHER" id="PTHR42085:SF1">
    <property type="entry name" value="F-BOX DOMAIN-CONTAINING PROTEIN"/>
    <property type="match status" value="1"/>
</dbReference>
<evidence type="ECO:0000313" key="3">
    <source>
        <dbReference type="Proteomes" id="UP000077248"/>
    </source>
</evidence>
<reference evidence="1 3" key="1">
    <citation type="submission" date="2016-05" db="EMBL/GenBank/DDBJ databases">
        <title>Comparative analysis of secretome profiles of manganese(II)-oxidizing ascomycete fungi.</title>
        <authorList>
            <consortium name="DOE Joint Genome Institute"/>
            <person name="Zeiner C.A."/>
            <person name="Purvine S.O."/>
            <person name="Zink E.M."/>
            <person name="Wu S."/>
            <person name="Pasa-Tolic L."/>
            <person name="Chaput D.L."/>
            <person name="Haridas S."/>
            <person name="Grigoriev I.V."/>
            <person name="Santelli C.M."/>
            <person name="Hansel C.M."/>
        </authorList>
    </citation>
    <scope>NUCLEOTIDE SEQUENCE [LARGE SCALE GENOMIC DNA]</scope>
    <source>
        <strain evidence="1 3">SRC1lrK2f</strain>
    </source>
</reference>
<evidence type="ECO:0000313" key="1">
    <source>
        <dbReference type="EMBL" id="OAG25978.1"/>
    </source>
</evidence>
<keyword evidence="3" id="KW-1185">Reference proteome</keyword>
<dbReference type="AlphaFoldDB" id="A0A177E2L2"/>
<protein>
    <submittedName>
        <fullName evidence="1">Uncharacterized protein</fullName>
    </submittedName>
</protein>
<dbReference type="EMBL" id="PDXD01000002">
    <property type="protein sequence ID" value="RYN81977.1"/>
    <property type="molecule type" value="Genomic_DNA"/>
</dbReference>
<evidence type="ECO:0000313" key="4">
    <source>
        <dbReference type="Proteomes" id="UP000291422"/>
    </source>
</evidence>
<dbReference type="OMA" id="RSSRWHY"/>
<dbReference type="Proteomes" id="UP000291422">
    <property type="component" value="Unassembled WGS sequence"/>
</dbReference>
<reference evidence="4" key="2">
    <citation type="journal article" date="2019" name="bioRxiv">
        <title>Genomics, evolutionary history and diagnostics of the Alternaria alternata species group including apple and Asian pear pathotypes.</title>
        <authorList>
            <person name="Armitage A.D."/>
            <person name="Cockerton H.M."/>
            <person name="Sreenivasaprasad S."/>
            <person name="Woodhall J.W."/>
            <person name="Lane C.R."/>
            <person name="Harrison R.J."/>
            <person name="Clarkson J.P."/>
        </authorList>
    </citation>
    <scope>NUCLEOTIDE SEQUENCE [LARGE SCALE GENOMIC DNA]</scope>
    <source>
        <strain evidence="4">FERA 1177</strain>
    </source>
</reference>
<evidence type="ECO:0000313" key="2">
    <source>
        <dbReference type="EMBL" id="RYN81977.1"/>
    </source>
</evidence>
<organism evidence="1 3">
    <name type="scientific">Alternaria alternata</name>
    <name type="common">Alternaria rot fungus</name>
    <name type="synonym">Torula alternata</name>
    <dbReference type="NCBI Taxonomy" id="5599"/>
    <lineage>
        <taxon>Eukaryota</taxon>
        <taxon>Fungi</taxon>
        <taxon>Dikarya</taxon>
        <taxon>Ascomycota</taxon>
        <taxon>Pezizomycotina</taxon>
        <taxon>Dothideomycetes</taxon>
        <taxon>Pleosporomycetidae</taxon>
        <taxon>Pleosporales</taxon>
        <taxon>Pleosporineae</taxon>
        <taxon>Pleosporaceae</taxon>
        <taxon>Alternaria</taxon>
        <taxon>Alternaria sect. Alternaria</taxon>
        <taxon>Alternaria alternata complex</taxon>
    </lineage>
</organism>
<accession>A0A177E2L2</accession>
<dbReference type="Proteomes" id="UP000077248">
    <property type="component" value="Unassembled WGS sequence"/>
</dbReference>